<keyword evidence="13" id="KW-0460">Magnesium</keyword>
<dbReference type="InterPro" id="IPR036618">
    <property type="entry name" value="PtsI_HPr-bd_sf"/>
</dbReference>
<accession>A0AA48K9W6</accession>
<evidence type="ECO:0000256" key="4">
    <source>
        <dbReference type="ARBA" id="ARBA00007837"/>
    </source>
</evidence>
<dbReference type="PROSITE" id="PS51350">
    <property type="entry name" value="PTS_HPR_DOM"/>
    <property type="match status" value="1"/>
</dbReference>
<evidence type="ECO:0000256" key="5">
    <source>
        <dbReference type="ARBA" id="ARBA00012232"/>
    </source>
</evidence>
<evidence type="ECO:0000313" key="17">
    <source>
        <dbReference type="Proteomes" id="UP001238179"/>
    </source>
</evidence>
<dbReference type="InterPro" id="IPR001020">
    <property type="entry name" value="PTS_HPr_His_P_site"/>
</dbReference>
<dbReference type="PROSITE" id="PS00371">
    <property type="entry name" value="PTS_EIIA_TYPE_1_HIS"/>
    <property type="match status" value="1"/>
</dbReference>
<dbReference type="PRINTS" id="PR00107">
    <property type="entry name" value="PHOSPHOCPHPR"/>
</dbReference>
<protein>
    <recommendedName>
        <fullName evidence="5">phosphoenolpyruvate--protein phosphotransferase</fullName>
        <ecNumber evidence="5">2.7.3.9</ecNumber>
    </recommendedName>
</protein>
<dbReference type="InterPro" id="IPR015813">
    <property type="entry name" value="Pyrv/PenolPyrv_kinase-like_dom"/>
</dbReference>
<comment type="catalytic activity">
    <reaction evidence="1">
        <text>L-histidyl-[protein] + phosphoenolpyruvate = N(pros)-phospho-L-histidyl-[protein] + pyruvate</text>
        <dbReference type="Rhea" id="RHEA:23880"/>
        <dbReference type="Rhea" id="RHEA-COMP:9745"/>
        <dbReference type="Rhea" id="RHEA-COMP:9746"/>
        <dbReference type="ChEBI" id="CHEBI:15361"/>
        <dbReference type="ChEBI" id="CHEBI:29979"/>
        <dbReference type="ChEBI" id="CHEBI:58702"/>
        <dbReference type="ChEBI" id="CHEBI:64837"/>
        <dbReference type="EC" id="2.7.3.9"/>
    </reaction>
</comment>
<evidence type="ECO:0000256" key="6">
    <source>
        <dbReference type="ARBA" id="ARBA00022448"/>
    </source>
</evidence>
<evidence type="ECO:0000256" key="1">
    <source>
        <dbReference type="ARBA" id="ARBA00000683"/>
    </source>
</evidence>
<keyword evidence="9" id="KW-0808">Transferase</keyword>
<keyword evidence="11" id="KW-0479">Metal-binding</keyword>
<dbReference type="AlphaFoldDB" id="A0AA48K9W6"/>
<dbReference type="SUPFAM" id="SSF51261">
    <property type="entry name" value="Duplicated hybrid motif"/>
    <property type="match status" value="1"/>
</dbReference>
<dbReference type="Gene3D" id="3.20.20.60">
    <property type="entry name" value="Phosphoenolpyruvate-binding domains"/>
    <property type="match status" value="1"/>
</dbReference>
<dbReference type="InterPro" id="IPR035895">
    <property type="entry name" value="HPr-like_sf"/>
</dbReference>
<dbReference type="PRINTS" id="PR01736">
    <property type="entry name" value="PHPHTRNFRASE"/>
</dbReference>
<dbReference type="FunFam" id="2.70.70.10:FF:000001">
    <property type="entry name" value="PTS system glucose-specific IIA component"/>
    <property type="match status" value="1"/>
</dbReference>
<evidence type="ECO:0000256" key="3">
    <source>
        <dbReference type="ARBA" id="ARBA00004496"/>
    </source>
</evidence>
<comment type="cofactor">
    <cofactor evidence="2">
        <name>Mg(2+)</name>
        <dbReference type="ChEBI" id="CHEBI:18420"/>
    </cofactor>
</comment>
<comment type="subcellular location">
    <subcellularLocation>
        <location evidence="3">Cytoplasm</location>
    </subcellularLocation>
</comment>
<dbReference type="CDD" id="cd00367">
    <property type="entry name" value="PTS-HPr_like"/>
    <property type="match status" value="1"/>
</dbReference>
<dbReference type="Pfam" id="PF00391">
    <property type="entry name" value="PEP-utilizers"/>
    <property type="match status" value="1"/>
</dbReference>
<dbReference type="GO" id="GO:0005737">
    <property type="term" value="C:cytoplasm"/>
    <property type="evidence" value="ECO:0007669"/>
    <property type="project" value="UniProtKB-SubCell"/>
</dbReference>
<dbReference type="Proteomes" id="UP001238179">
    <property type="component" value="Chromosome"/>
</dbReference>
<dbReference type="InterPro" id="IPR001127">
    <property type="entry name" value="PTS_EIIA_1_perm"/>
</dbReference>
<reference evidence="17" key="1">
    <citation type="journal article" date="2023" name="Int. J. Syst. Evol. Microbiol.">
        <title>Mesoterricola silvestris gen. nov., sp. nov., Mesoterricola sediminis sp. nov., Geothrix oryzae sp. nov., Geothrix edaphica sp. nov., Geothrix rubra sp. nov., and Geothrix limicola sp. nov., six novel members of Acidobacteriota isolated from soils.</title>
        <authorList>
            <person name="Itoh H."/>
            <person name="Sugisawa Y."/>
            <person name="Mise K."/>
            <person name="Xu Z."/>
            <person name="Kuniyasu M."/>
            <person name="Ushijima N."/>
            <person name="Kawano K."/>
            <person name="Kobayashi E."/>
            <person name="Shiratori Y."/>
            <person name="Masuda Y."/>
            <person name="Senoo K."/>
        </authorList>
    </citation>
    <scope>NUCLEOTIDE SEQUENCE [LARGE SCALE GENOMIC DNA]</scope>
    <source>
        <strain evidence="17">W79</strain>
    </source>
</reference>
<feature type="domain" description="PTS EIIA type-1" evidence="14">
    <location>
        <begin position="23"/>
        <end position="127"/>
    </location>
</feature>
<evidence type="ECO:0000259" key="15">
    <source>
        <dbReference type="PROSITE" id="PS51350"/>
    </source>
</evidence>
<dbReference type="InterPro" id="IPR006318">
    <property type="entry name" value="PTS_EI-like"/>
</dbReference>
<evidence type="ECO:0000256" key="12">
    <source>
        <dbReference type="ARBA" id="ARBA00022777"/>
    </source>
</evidence>
<keyword evidence="10" id="KW-0598">Phosphotransferase system</keyword>
<dbReference type="InterPro" id="IPR000121">
    <property type="entry name" value="PEP_util_C"/>
</dbReference>
<dbReference type="GO" id="GO:0046872">
    <property type="term" value="F:metal ion binding"/>
    <property type="evidence" value="ECO:0007669"/>
    <property type="project" value="UniProtKB-KW"/>
</dbReference>
<dbReference type="SUPFAM" id="SSF51621">
    <property type="entry name" value="Phosphoenolpyruvate/pyruvate domain"/>
    <property type="match status" value="1"/>
</dbReference>
<dbReference type="Gene3D" id="2.70.70.10">
    <property type="entry name" value="Glucose Permease (Domain IIA)"/>
    <property type="match status" value="1"/>
</dbReference>
<dbReference type="InterPro" id="IPR000032">
    <property type="entry name" value="HPr-like"/>
</dbReference>
<dbReference type="Gene3D" id="1.10.274.10">
    <property type="entry name" value="PtsI, HPr-binding domain"/>
    <property type="match status" value="1"/>
</dbReference>
<keyword evidence="7" id="KW-0963">Cytoplasm</keyword>
<keyword evidence="8" id="KW-0762">Sugar transport</keyword>
<dbReference type="InterPro" id="IPR008279">
    <property type="entry name" value="PEP-util_enz_mobile_dom"/>
</dbReference>
<dbReference type="Gene3D" id="3.50.30.10">
    <property type="entry name" value="Phosphohistidine domain"/>
    <property type="match status" value="1"/>
</dbReference>
<dbReference type="Pfam" id="PF00381">
    <property type="entry name" value="PTS-HPr"/>
    <property type="match status" value="1"/>
</dbReference>
<comment type="similarity">
    <text evidence="4">Belongs to the PEP-utilizing enzyme family.</text>
</comment>
<dbReference type="SUPFAM" id="SSF52009">
    <property type="entry name" value="Phosphohistidine domain"/>
    <property type="match status" value="1"/>
</dbReference>
<dbReference type="InterPro" id="IPR011055">
    <property type="entry name" value="Dup_hybrid_motif"/>
</dbReference>
<dbReference type="EC" id="2.7.3.9" evidence="5"/>
<dbReference type="EMBL" id="AP027080">
    <property type="protein sequence ID" value="BDU73956.1"/>
    <property type="molecule type" value="Genomic_DNA"/>
</dbReference>
<dbReference type="InterPro" id="IPR040442">
    <property type="entry name" value="Pyrv_kinase-like_dom_sf"/>
</dbReference>
<dbReference type="PANTHER" id="PTHR46244">
    <property type="entry name" value="PHOSPHOENOLPYRUVATE-PROTEIN PHOSPHOTRANSFERASE"/>
    <property type="match status" value="1"/>
</dbReference>
<evidence type="ECO:0000256" key="2">
    <source>
        <dbReference type="ARBA" id="ARBA00001946"/>
    </source>
</evidence>
<dbReference type="NCBIfam" id="TIGR00830">
    <property type="entry name" value="PTBA"/>
    <property type="match status" value="1"/>
</dbReference>
<dbReference type="SUPFAM" id="SSF55594">
    <property type="entry name" value="HPr-like"/>
    <property type="match status" value="1"/>
</dbReference>
<dbReference type="NCBIfam" id="TIGR01417">
    <property type="entry name" value="PTS_I_fam"/>
    <property type="match status" value="1"/>
</dbReference>
<dbReference type="Gene3D" id="3.30.1340.10">
    <property type="entry name" value="HPr-like"/>
    <property type="match status" value="1"/>
</dbReference>
<dbReference type="RefSeq" id="WP_316412629.1">
    <property type="nucleotide sequence ID" value="NZ_AP027080.1"/>
</dbReference>
<name>A0AA48K9W6_9BACT</name>
<keyword evidence="12" id="KW-0418">Kinase</keyword>
<evidence type="ECO:0000256" key="10">
    <source>
        <dbReference type="ARBA" id="ARBA00022683"/>
    </source>
</evidence>
<evidence type="ECO:0000313" key="16">
    <source>
        <dbReference type="EMBL" id="BDU73956.1"/>
    </source>
</evidence>
<evidence type="ECO:0000256" key="7">
    <source>
        <dbReference type="ARBA" id="ARBA00022490"/>
    </source>
</evidence>
<evidence type="ECO:0000256" key="9">
    <source>
        <dbReference type="ARBA" id="ARBA00022679"/>
    </source>
</evidence>
<feature type="domain" description="HPr" evidence="15">
    <location>
        <begin position="168"/>
        <end position="255"/>
    </location>
</feature>
<keyword evidence="6" id="KW-0813">Transport</keyword>
<gene>
    <name evidence="16" type="ORF">METEAL_31300</name>
</gene>
<evidence type="ECO:0000259" key="14">
    <source>
        <dbReference type="PROSITE" id="PS51093"/>
    </source>
</evidence>
<dbReference type="Pfam" id="PF02896">
    <property type="entry name" value="PEP-utilizers_C"/>
    <property type="match status" value="1"/>
</dbReference>
<dbReference type="PROSITE" id="PS51093">
    <property type="entry name" value="PTS_EIIA_TYPE_1"/>
    <property type="match status" value="1"/>
</dbReference>
<proteinExistence type="inferred from homology"/>
<dbReference type="GO" id="GO:0008965">
    <property type="term" value="F:phosphoenolpyruvate-protein phosphotransferase activity"/>
    <property type="evidence" value="ECO:0007669"/>
    <property type="project" value="UniProtKB-EC"/>
</dbReference>
<dbReference type="NCBIfam" id="TIGR01003">
    <property type="entry name" value="PTS_HPr_family"/>
    <property type="match status" value="1"/>
</dbReference>
<keyword evidence="17" id="KW-1185">Reference proteome</keyword>
<evidence type="ECO:0000256" key="11">
    <source>
        <dbReference type="ARBA" id="ARBA00022723"/>
    </source>
</evidence>
<dbReference type="InterPro" id="IPR008731">
    <property type="entry name" value="PTS_EIN"/>
</dbReference>
<dbReference type="InterPro" id="IPR050499">
    <property type="entry name" value="PEP-utilizing_PTS_enzyme"/>
</dbReference>
<sequence>MAVHLELTAPLSGVLVPLDDVPDPVFAGRLTGDGIAIDPTSTELLAPLAGTVSQLHAARHAVAITSDQGLEVLLHIGIDTVALKGDGFEARVRVGDRVRQGQPLLAFDPVLVGRRARSLLTLMVIPDGARVRSLRPASGRVAAGRDAALALTLEEAGAGPGAAGGEAVECGPVVLPNPAGLHARPAAILAAEAKRFPGSILILKGDAQANAKSVVALLGLGAGGGDALRVRATGPGAAGAAGALAALLAAGCGDTAAEAPAPAPRAAAGAGELAGLPASPGLAVGRIHQHRPEAAEVEETPDPARDPSRLEAALAAARLQLDATLSTMEAGSPRRKILEAHRELLEDPELTGPAFAGIASGLGAAKAWREAFSRQAAILGGLDSALLRERAGDIRDVGRRVLAQLTGAQAAPLEVPESAILVAEELTPSEAAQLDRTRVRGLCTTTGGPTGHVALLARSMGIPAICGLDPAALDLPDGTPAVVDGTLGLLRRDPGEADLARLERQAAQRALEREAAQRPALTADGFKVEVAANIRDARDAREAVAAGAEAVGLLRSEFLFRDRAEAPSEDAQTGAYGACAEALGPGRKLVVRTLDVGGDKPLAYQPLPREENPFLGLRGVRVSLDRPELFRAQLRALLRAAPLGDLHIMFPMVATLEELRAAKALLAEEAGAQYPAVKVGAMIEVPSAALIADALAREVDFLSIGTNDLTQYCLAMDRGHPKLAKQADGLHPAVLRLIALTVEAAHRHGKWVGVCGGLASDPLALPALLGLGVDELSVDIPAIGAVKVRLSRLVRAECVALARELLTLSTATEVRARLASVAD</sequence>
<dbReference type="Pfam" id="PF00358">
    <property type="entry name" value="PTS_EIIA_1"/>
    <property type="match status" value="1"/>
</dbReference>
<dbReference type="InterPro" id="IPR036637">
    <property type="entry name" value="Phosphohistidine_dom_sf"/>
</dbReference>
<dbReference type="SUPFAM" id="SSF47831">
    <property type="entry name" value="Enzyme I of the PEP:sugar phosphotransferase system HPr-binding (sub)domain"/>
    <property type="match status" value="1"/>
</dbReference>
<dbReference type="KEGG" id="msil:METEAL_31300"/>
<evidence type="ECO:0000256" key="8">
    <source>
        <dbReference type="ARBA" id="ARBA00022597"/>
    </source>
</evidence>
<dbReference type="GO" id="GO:0009401">
    <property type="term" value="P:phosphoenolpyruvate-dependent sugar phosphotransferase system"/>
    <property type="evidence" value="ECO:0007669"/>
    <property type="project" value="UniProtKB-KW"/>
</dbReference>
<organism evidence="16 17">
    <name type="scientific">Mesoterricola silvestris</name>
    <dbReference type="NCBI Taxonomy" id="2927979"/>
    <lineage>
        <taxon>Bacteria</taxon>
        <taxon>Pseudomonadati</taxon>
        <taxon>Acidobacteriota</taxon>
        <taxon>Holophagae</taxon>
        <taxon>Holophagales</taxon>
        <taxon>Holophagaceae</taxon>
        <taxon>Mesoterricola</taxon>
    </lineage>
</organism>
<dbReference type="Pfam" id="PF05524">
    <property type="entry name" value="PEP-utilisers_N"/>
    <property type="match status" value="1"/>
</dbReference>
<dbReference type="PANTHER" id="PTHR46244:SF6">
    <property type="entry name" value="PHOSPHOENOLPYRUVATE-PROTEIN PHOSPHOTRANSFERASE"/>
    <property type="match status" value="1"/>
</dbReference>
<dbReference type="GO" id="GO:0016301">
    <property type="term" value="F:kinase activity"/>
    <property type="evidence" value="ECO:0007669"/>
    <property type="project" value="UniProtKB-KW"/>
</dbReference>
<dbReference type="PROSITE" id="PS00369">
    <property type="entry name" value="PTS_HPR_HIS"/>
    <property type="match status" value="1"/>
</dbReference>
<evidence type="ECO:0000256" key="13">
    <source>
        <dbReference type="ARBA" id="ARBA00022842"/>
    </source>
</evidence>